<evidence type="ECO:0000256" key="1">
    <source>
        <dbReference type="SAM" id="MobiDB-lite"/>
    </source>
</evidence>
<keyword evidence="4" id="KW-1185">Reference proteome</keyword>
<name>A0A484B1H1_DRONA</name>
<reference evidence="3 4" key="1">
    <citation type="journal article" date="2019" name="J. Hered.">
        <title>An Improved Genome Assembly for Drosophila navojoa, the Basal Species in the mojavensis Cluster.</title>
        <authorList>
            <person name="Vanderlinde T."/>
            <person name="Dupim E.G."/>
            <person name="Nazario-Yepiz N.O."/>
            <person name="Carvalho A.B."/>
        </authorList>
    </citation>
    <scope>NUCLEOTIDE SEQUENCE [LARGE SCALE GENOMIC DNA]</scope>
    <source>
        <strain evidence="3">Navoj_Jal97</strain>
        <tissue evidence="3">Whole organism</tissue>
    </source>
</reference>
<evidence type="ECO:0000313" key="4">
    <source>
        <dbReference type="Proteomes" id="UP000295192"/>
    </source>
</evidence>
<keyword evidence="2" id="KW-0732">Signal</keyword>
<dbReference type="EMBL" id="LSRL02000218">
    <property type="protein sequence ID" value="TDG42563.1"/>
    <property type="molecule type" value="Genomic_DNA"/>
</dbReference>
<sequence>MKLLILACLLCLARSHVRGMFFELPENAAESADEADFMDEALNNINQYFGVPATTATSARPKATAATATATSTSSGLLDEVETSLEHATSTLNDLWQQFRKGLAGLLGDLNEDNKDTDRPNATTAQGLEQVEVNTAALLAELTSTTHRPMPETTKATTMATTPTARATATTTVRPATPKERFIRIKLNSSVIPDSHDELPPSSSSANAGSERIPGAGNTASGN</sequence>
<dbReference type="OrthoDB" id="7862644at2759"/>
<feature type="signal peptide" evidence="2">
    <location>
        <begin position="1"/>
        <end position="19"/>
    </location>
</feature>
<dbReference type="AlphaFoldDB" id="A0A484B1H1"/>
<comment type="caution">
    <text evidence="3">The sequence shown here is derived from an EMBL/GenBank/DDBJ whole genome shotgun (WGS) entry which is preliminary data.</text>
</comment>
<evidence type="ECO:0000313" key="3">
    <source>
        <dbReference type="EMBL" id="TDG42563.1"/>
    </source>
</evidence>
<proteinExistence type="predicted"/>
<organism evidence="3 4">
    <name type="scientific">Drosophila navojoa</name>
    <name type="common">Fruit fly</name>
    <dbReference type="NCBI Taxonomy" id="7232"/>
    <lineage>
        <taxon>Eukaryota</taxon>
        <taxon>Metazoa</taxon>
        <taxon>Ecdysozoa</taxon>
        <taxon>Arthropoda</taxon>
        <taxon>Hexapoda</taxon>
        <taxon>Insecta</taxon>
        <taxon>Pterygota</taxon>
        <taxon>Neoptera</taxon>
        <taxon>Endopterygota</taxon>
        <taxon>Diptera</taxon>
        <taxon>Brachycera</taxon>
        <taxon>Muscomorpha</taxon>
        <taxon>Ephydroidea</taxon>
        <taxon>Drosophilidae</taxon>
        <taxon>Drosophila</taxon>
    </lineage>
</organism>
<protein>
    <submittedName>
        <fullName evidence="3">Uncharacterized protein</fullName>
    </submittedName>
</protein>
<accession>A0A484B1H1</accession>
<dbReference type="Proteomes" id="UP000295192">
    <property type="component" value="Unassembled WGS sequence"/>
</dbReference>
<gene>
    <name evidence="3" type="ORF">AWZ03_011002</name>
</gene>
<dbReference type="OMA" id="QMKPIAN"/>
<feature type="region of interest" description="Disordered" evidence="1">
    <location>
        <begin position="189"/>
        <end position="223"/>
    </location>
</feature>
<feature type="chain" id="PRO_5019843782" evidence="2">
    <location>
        <begin position="20"/>
        <end position="223"/>
    </location>
</feature>
<evidence type="ECO:0000256" key="2">
    <source>
        <dbReference type="SAM" id="SignalP"/>
    </source>
</evidence>